<gene>
    <name evidence="6" type="ORF">LR394_14100</name>
</gene>
<dbReference type="PANTHER" id="PTHR43863">
    <property type="entry name" value="HYDROLASE, PUTATIVE (AFU_ORTHOLOGUE AFUA_1G03140)-RELATED"/>
    <property type="match status" value="1"/>
</dbReference>
<evidence type="ECO:0000256" key="2">
    <source>
        <dbReference type="ARBA" id="ARBA00022729"/>
    </source>
</evidence>
<feature type="domain" description="CBM6" evidence="5">
    <location>
        <begin position="145"/>
        <end position="274"/>
    </location>
</feature>
<dbReference type="InterPro" id="IPR008979">
    <property type="entry name" value="Galactose-bd-like_sf"/>
</dbReference>
<dbReference type="Pfam" id="PF16990">
    <property type="entry name" value="CBM_35"/>
    <property type="match status" value="1"/>
</dbReference>
<reference evidence="6" key="1">
    <citation type="submission" date="2021-11" db="EMBL/GenBank/DDBJ databases">
        <title>Streptomyces corallinus and Kineosporia corallina sp. nov., two new coral-derived marine actinobacteria.</title>
        <authorList>
            <person name="Buangrab K."/>
            <person name="Sutthacheep M."/>
            <person name="Yeemin T."/>
            <person name="Harunari E."/>
            <person name="Igarashi Y."/>
            <person name="Sripreechasak P."/>
            <person name="Kanchanasin P."/>
            <person name="Tanasupawat S."/>
            <person name="Phongsopitanun W."/>
        </authorList>
    </citation>
    <scope>NUCLEOTIDE SEQUENCE</scope>
    <source>
        <strain evidence="6">JCM 31032</strain>
    </source>
</reference>
<dbReference type="CDD" id="cd04083">
    <property type="entry name" value="CBM35_Lmo2446-like"/>
    <property type="match status" value="1"/>
</dbReference>
<keyword evidence="7" id="KW-1185">Reference proteome</keyword>
<dbReference type="Gene3D" id="3.20.20.80">
    <property type="entry name" value="Glycosidases"/>
    <property type="match status" value="1"/>
</dbReference>
<comment type="similarity">
    <text evidence="1 3">Belongs to the glycosyl hydrolase 31 family.</text>
</comment>
<dbReference type="RefSeq" id="WP_231441854.1">
    <property type="nucleotide sequence ID" value="NZ_JAJOMB010000006.1"/>
</dbReference>
<dbReference type="PANTHER" id="PTHR43863:SF2">
    <property type="entry name" value="MALTASE-GLUCOAMYLASE"/>
    <property type="match status" value="1"/>
</dbReference>
<evidence type="ECO:0000256" key="3">
    <source>
        <dbReference type="RuleBase" id="RU361185"/>
    </source>
</evidence>
<dbReference type="CDD" id="cd06595">
    <property type="entry name" value="GH31_u1"/>
    <property type="match status" value="1"/>
</dbReference>
<dbReference type="Proteomes" id="UP001138997">
    <property type="component" value="Unassembled WGS sequence"/>
</dbReference>
<dbReference type="GO" id="GO:0005975">
    <property type="term" value="P:carbohydrate metabolic process"/>
    <property type="evidence" value="ECO:0007669"/>
    <property type="project" value="InterPro"/>
</dbReference>
<keyword evidence="3" id="KW-0378">Hydrolase</keyword>
<dbReference type="InterPro" id="IPR048395">
    <property type="entry name" value="Glyco_hydro_31_C"/>
</dbReference>
<feature type="domain" description="CBM6" evidence="5">
    <location>
        <begin position="295"/>
        <end position="426"/>
    </location>
</feature>
<dbReference type="Gene3D" id="2.60.120.260">
    <property type="entry name" value="Galactose-binding domain-like"/>
    <property type="match status" value="2"/>
</dbReference>
<name>A0A9X1SUS5_9ACTN</name>
<dbReference type="PROSITE" id="PS51175">
    <property type="entry name" value="CBM6"/>
    <property type="match status" value="2"/>
</dbReference>
<evidence type="ECO:0000256" key="4">
    <source>
        <dbReference type="SAM" id="SignalP"/>
    </source>
</evidence>
<evidence type="ECO:0000256" key="1">
    <source>
        <dbReference type="ARBA" id="ARBA00007806"/>
    </source>
</evidence>
<dbReference type="InterPro" id="IPR006584">
    <property type="entry name" value="Cellulose-bd_IV"/>
</dbReference>
<sequence>MPGSRTLRKVLVIALAVVLSTVALVPSAQAAGPAPAGRSQVVSGPARFQVLSPTLIRTEYAGDQKFVDAGTFNVVGRDSFGPPRFTTRTSKGWLSIDTGKLLLRYKIGSGRFADDNLQISLKAGPQSVEAAPWAGQGVVACDFGKLCEAEKLDLDGLALATNHSGYTGGGFVAGYEGSGNALRFSVAAPSAGTFQLAVRYANAQGGDGQSTERTLRAVVDGDAGRQFTLPPTGSWSTWSVVNVPLELPAGQHEVKIVRGPAESGNLNIDSLAVQPTGAAYPSPSVPEPQPCSFGDVCEAERGELAGGAKSADDHNGASAGSFVAGLEKIGAVGTLTVTDVPKAGSYWIQVRYANGKAGSQPVQSRELSVQAGGGPTSIIDLKPTSGWDYWRTVAAPVRLAAGTNQVKLGCPTEASCHVNLDTVAFTKAKTPLLAPHAPLGGYRRGLDGVDGVARTTPGLLFQDGWSLLDDTASALWQPKTKKVTQRAAVSGGYQDGYVFGYGQDYDTALSDLSRLTGPTLLLPKWAYGVWYAEYYDRTAADFQDVIVPRFKAEGVPLDVLVVDTDYKTPDLWNGWSIDTTKFPDPKGFFDWAKQQGLHTTLNIHPSIMGNDPLFPAAQERAKGKLSRSGCNGGPDCYTFDWGDPDQLAAYLNLHDEMESYGVDFWWLDWCCDASRSTLPGVTPDAWINQQYAERNGFAFSRAYGSLQAGGYGNPAPVPTGPWADKRTTLHFTGDTISTWASLQAQVGHAPAEGAATGLAAVSHDIGGHTGGLQEPGSEPGSTKLPDDLYARWVQLGTFQPIDRLHSNHSDRLPWQYGPAAEASAKKFLKLRRTLLPYTYKAAQEATRTGTPITRPLYLAYPKEQEAYATAGSQYLYGPDLLVAPATSPGTSATTSVWFPPGSTWIDGFTGKKYRGGTTAEITTTLDTMPVFVRSGARVPGF</sequence>
<evidence type="ECO:0000313" key="7">
    <source>
        <dbReference type="Proteomes" id="UP001138997"/>
    </source>
</evidence>
<dbReference type="EMBL" id="JAJOMB010000006">
    <property type="protein sequence ID" value="MCD5312040.1"/>
    <property type="molecule type" value="Genomic_DNA"/>
</dbReference>
<keyword evidence="3" id="KW-0326">Glycosidase</keyword>
<dbReference type="SMART" id="SM00606">
    <property type="entry name" value="CBD_IV"/>
    <property type="match status" value="2"/>
</dbReference>
<dbReference type="Pfam" id="PF21365">
    <property type="entry name" value="Glyco_hydro_31_3rd"/>
    <property type="match status" value="1"/>
</dbReference>
<evidence type="ECO:0000313" key="6">
    <source>
        <dbReference type="EMBL" id="MCD5312040.1"/>
    </source>
</evidence>
<dbReference type="InterPro" id="IPR005084">
    <property type="entry name" value="CBM6"/>
</dbReference>
<accession>A0A9X1SUS5</accession>
<dbReference type="InterPro" id="IPR013780">
    <property type="entry name" value="Glyco_hydro_b"/>
</dbReference>
<dbReference type="Pfam" id="PF03422">
    <property type="entry name" value="CBM_6"/>
    <property type="match status" value="1"/>
</dbReference>
<dbReference type="GO" id="GO:0030246">
    <property type="term" value="F:carbohydrate binding"/>
    <property type="evidence" value="ECO:0007669"/>
    <property type="project" value="InterPro"/>
</dbReference>
<dbReference type="SUPFAM" id="SSF51011">
    <property type="entry name" value="Glycosyl hydrolase domain"/>
    <property type="match status" value="1"/>
</dbReference>
<dbReference type="SUPFAM" id="SSF51445">
    <property type="entry name" value="(Trans)glycosidases"/>
    <property type="match status" value="1"/>
</dbReference>
<dbReference type="Gene3D" id="2.60.40.1180">
    <property type="entry name" value="Golgi alpha-mannosidase II"/>
    <property type="match status" value="1"/>
</dbReference>
<dbReference type="Pfam" id="PF01055">
    <property type="entry name" value="Glyco_hydro_31_2nd"/>
    <property type="match status" value="1"/>
</dbReference>
<feature type="chain" id="PRO_5040787432" evidence="4">
    <location>
        <begin position="31"/>
        <end position="941"/>
    </location>
</feature>
<evidence type="ECO:0000259" key="5">
    <source>
        <dbReference type="PROSITE" id="PS51175"/>
    </source>
</evidence>
<proteinExistence type="inferred from homology"/>
<protein>
    <submittedName>
        <fullName evidence="6">Carbohydrate-binding protein</fullName>
    </submittedName>
</protein>
<dbReference type="AlphaFoldDB" id="A0A9X1SUS5"/>
<dbReference type="SUPFAM" id="SSF49785">
    <property type="entry name" value="Galactose-binding domain-like"/>
    <property type="match status" value="2"/>
</dbReference>
<dbReference type="InterPro" id="IPR017853">
    <property type="entry name" value="GH"/>
</dbReference>
<dbReference type="GO" id="GO:0004553">
    <property type="term" value="F:hydrolase activity, hydrolyzing O-glycosyl compounds"/>
    <property type="evidence" value="ECO:0007669"/>
    <property type="project" value="InterPro"/>
</dbReference>
<feature type="signal peptide" evidence="4">
    <location>
        <begin position="1"/>
        <end position="30"/>
    </location>
</feature>
<organism evidence="6 7">
    <name type="scientific">Kineosporia babensis</name>
    <dbReference type="NCBI Taxonomy" id="499548"/>
    <lineage>
        <taxon>Bacteria</taxon>
        <taxon>Bacillati</taxon>
        <taxon>Actinomycetota</taxon>
        <taxon>Actinomycetes</taxon>
        <taxon>Kineosporiales</taxon>
        <taxon>Kineosporiaceae</taxon>
        <taxon>Kineosporia</taxon>
    </lineage>
</organism>
<keyword evidence="2 4" id="KW-0732">Signal</keyword>
<dbReference type="InterPro" id="IPR000322">
    <property type="entry name" value="Glyco_hydro_31_TIM"/>
</dbReference>
<dbReference type="InterPro" id="IPR051816">
    <property type="entry name" value="Glycosyl_Hydrolase_31"/>
</dbReference>
<comment type="caution">
    <text evidence="6">The sequence shown here is derived from an EMBL/GenBank/DDBJ whole genome shotgun (WGS) entry which is preliminary data.</text>
</comment>